<feature type="signal peptide" evidence="2">
    <location>
        <begin position="1"/>
        <end position="21"/>
    </location>
</feature>
<name>A0A511BMJ6_9PROT</name>
<evidence type="ECO:0000313" key="4">
    <source>
        <dbReference type="Proteomes" id="UP000321405"/>
    </source>
</evidence>
<keyword evidence="4" id="KW-1185">Reference proteome</keyword>
<evidence type="ECO:0000256" key="2">
    <source>
        <dbReference type="SAM" id="SignalP"/>
    </source>
</evidence>
<dbReference type="PANTHER" id="PTHR31284">
    <property type="entry name" value="ACID PHOSPHATASE-LIKE PROTEIN"/>
    <property type="match status" value="1"/>
</dbReference>
<accession>A0A511BMJ6</accession>
<dbReference type="RefSeq" id="WP_246103586.1">
    <property type="nucleotide sequence ID" value="NZ_BJVC01000001.1"/>
</dbReference>
<organism evidence="3 4">
    <name type="scientific">Swaminathania salitolerans</name>
    <dbReference type="NCBI Taxonomy" id="182838"/>
    <lineage>
        <taxon>Bacteria</taxon>
        <taxon>Pseudomonadati</taxon>
        <taxon>Pseudomonadota</taxon>
        <taxon>Alphaproteobacteria</taxon>
        <taxon>Acetobacterales</taxon>
        <taxon>Acetobacteraceae</taxon>
        <taxon>Swaminathania</taxon>
    </lineage>
</organism>
<dbReference type="Proteomes" id="UP000321405">
    <property type="component" value="Unassembled WGS sequence"/>
</dbReference>
<sequence>MLVPTLLALLALLGGSGSAPGFSGTAMAQPVNVGDAVTAAYAYHDSGLYERDMRAVMARASGWVRAQAGKYPNPAVILDIDETALSNWPELKANRFAYFRSGRCDGLPEGPCGAEAWERAAKAEAIAPTLDFYRMARRLGVAVFFITGRYENERADTIRNLARAGYAGWSGLVLRPDGSRTASAADYKAAARARIEARGFHILATIGDQPSDLAGGHAERGFLLPNPFYRVP</sequence>
<dbReference type="InterPro" id="IPR005519">
    <property type="entry name" value="Acid_phosphat_B-like"/>
</dbReference>
<dbReference type="PANTHER" id="PTHR31284:SF10">
    <property type="entry name" value="ACID PHOSPHATASE-LIKE PROTEIN"/>
    <property type="match status" value="1"/>
</dbReference>
<dbReference type="InterPro" id="IPR023214">
    <property type="entry name" value="HAD_sf"/>
</dbReference>
<dbReference type="Gene3D" id="3.40.50.1000">
    <property type="entry name" value="HAD superfamily/HAD-like"/>
    <property type="match status" value="1"/>
</dbReference>
<dbReference type="SUPFAM" id="SSF56784">
    <property type="entry name" value="HAD-like"/>
    <property type="match status" value="1"/>
</dbReference>
<dbReference type="AlphaFoldDB" id="A0A511BMJ6"/>
<evidence type="ECO:0000256" key="1">
    <source>
        <dbReference type="ARBA" id="ARBA00022729"/>
    </source>
</evidence>
<gene>
    <name evidence="3" type="ORF">SSA02_07340</name>
</gene>
<keyword evidence="1 2" id="KW-0732">Signal</keyword>
<protein>
    <submittedName>
        <fullName evidence="3">Acid phosphatase</fullName>
    </submittedName>
</protein>
<proteinExistence type="predicted"/>
<feature type="chain" id="PRO_5022169242" evidence="2">
    <location>
        <begin position="22"/>
        <end position="232"/>
    </location>
</feature>
<comment type="caution">
    <text evidence="3">The sequence shown here is derived from an EMBL/GenBank/DDBJ whole genome shotgun (WGS) entry which is preliminary data.</text>
</comment>
<dbReference type="InterPro" id="IPR036412">
    <property type="entry name" value="HAD-like_sf"/>
</dbReference>
<dbReference type="Pfam" id="PF03767">
    <property type="entry name" value="Acid_phosphat_B"/>
    <property type="match status" value="1"/>
</dbReference>
<reference evidence="3 4" key="1">
    <citation type="submission" date="2019-07" db="EMBL/GenBank/DDBJ databases">
        <title>Whole genome shotgun sequence of Swaminathania salitolerans NBRC 104436.</title>
        <authorList>
            <person name="Hosoyama A."/>
            <person name="Uohara A."/>
            <person name="Ohji S."/>
            <person name="Ichikawa N."/>
        </authorList>
    </citation>
    <scope>NUCLEOTIDE SEQUENCE [LARGE SCALE GENOMIC DNA]</scope>
    <source>
        <strain evidence="3 4">NBRC 104436</strain>
    </source>
</reference>
<dbReference type="EMBL" id="BJVC01000001">
    <property type="protein sequence ID" value="GEL01571.1"/>
    <property type="molecule type" value="Genomic_DNA"/>
</dbReference>
<evidence type="ECO:0000313" key="3">
    <source>
        <dbReference type="EMBL" id="GEL01571.1"/>
    </source>
</evidence>